<name>A0ACB0YN34_MELEN</name>
<dbReference type="EMBL" id="CAVMJV010000015">
    <property type="protein sequence ID" value="CAK5054582.1"/>
    <property type="molecule type" value="Genomic_DNA"/>
</dbReference>
<sequence>MKHYDFHPVPFEVENKYIGYYEHLPSSTTVKEEKKPGALEKLSKFFKGSKTVGDFPVDSEPYSGPIALTNTVHDLTTEPIHSMVSIYSSGRSDEEQAKKHSEFPVNEAPFVDFVPESKLQSEMVHMPLDLEKKHVGYYEHLPITTEYPKMEQPFIGHIHEKKLQPELGALPLDIEKKHEGYYEHLPVATKEEEMKKPGLFDKITHLFKEEVTNSDYPQVTAPFSGHVFKINRPTELRKLQIEQHVNVYSSGRSDEHSTTKLMEYPMDKAPFNGTIFDTNKHSELNILPLEVEKRHIGYYEHLPPLKSEEEKEQKPGALEKITQLFRGSKATDEFPFDSEPYTGKLTSTGIVHELATEPIHSIVSIYSSGDSDEVPTIKMPEFPINEAPFVGYVPESRLHSGMEHIPLDLEGKHVGYYEHLPPTSTKTTEYPKIEQPFIGHIHSCQLNEVESVPMEVENNYIGYYENLPSSTSVKEKKPGALEKLTKLFKGSKTEGEFPVHSEPYLGPITLTNAITDITTEPIHSFVSIYSSGRSDEVPTTKLTEFPVDESPFIGNVSESNRRLELIPIPLEIEQLQVGYYDHLPSTITDEEKKPGALEKLTHLFKRSKTHVDYPVDTEPYTGHLASLNIISEVREEPIHSFVSVYSSGRSDEEQTKKHSEFPINEAPFVDYVPESKLHSGIEHKPLDFEKKHVGYYEQLPSPSAKPSECPKIEESFIGHVHEDKFQSEFDTLPLVVEKKHIGYYEHLPTTKTSEYLKHEESFIGHIYSLQQNEVESVPLEVEHKHMGYYEQLPSTKDEEKKPGALEKLTSLFKGSKTEGEFPFDSEPYLGPITLTNAITDITIEPIHSLVSVYSSGRSDEIPPTEYPKMEAPFIGLIHNSIPQLELNQTPLDIETKHIGFYEQLQQSSHDEEKKPGILEKMTKLLKGSKNEGEFPFDSEPYSGPISNTNTISELSEEPIHSLVNIYSSGHYNEQQKLDKISEAKIKDELTNTPLEVETKHVGYYESLEQSPKIIKEEIKIEEPLFQTAQTSEMEALMLDNYVNVYSPGYSGETQPTRIPTGYPQIEAPFKGNVSESKRQLEMDLVPLEIEKKHLGYYDHSPKTEETKLGSLDKLTQIFKSGKPIEEFPSISERYIGPVNNTNITEAKYEPIHSFVNVYSSGYSDKQPTITTKLLDYPVNEAPYLGHVSETRQQTELNSLPLEVGNKYIGYYEHLPLTTTKIEEEKKPGTLEKLKHIFIDSEAVEQFPFDPEPFGGPIANTKISSEVKMEPINSFVNVYSSGRSDEITASTTIPEYPKIASSLFLGTVYEAKRQDELTDTPLEVENKHHGYYEHLPSSTTSKEERKPGAIEKLTKLFKGSKTEGEFPVDSEPFDGYIANTNVLPEAQSEPIHSLVRVYSSGRSDETPTTKTLEYPKTEVLFVEHIPETKHSDLHHVPYEIEKKHIGYYEQLPSTSTKTSEYPKLEQPFIGHIHSMRRNEVEDLPMEVENKHIGFLKGSKTESEFPADSEPYSGPITLTNNITDMTTEPIHSIVSIYSSGRSDEQPTTRIPVEYPKIEAPFTGYVHESFIQSDFHSIPLEVERRHVGYYEQLPTSKVAETPTTKITDFPKVEAQFIGHVPETMKHYDMHPVPFEVENKYIGYYEHLPLTKQEEKKPGALEKLTKLFRGSKSEGEFPVDSEPYSGPVILTNTAIDLTTESIRSQVTVYSSGRSDEVSTKKHSEFPINEASFVDYVTESKLYSGIEHIPLDFEKKHVGYYEQLPSTTTKETFIGNIHENKLQPELEVLPLIVEKKHIGHYEQLHTSSKTSEYPQIEEPFIGHIHSLQQNEVKSVPLEVEHKHIGYYEHLPSKVEEEKKPGTLEKLAKLIKGGKTQEGFPVDSEPYYGSVSEFNKFSEIITEPIHSSVNLYSPGHYELLPIKIIQTSPDNQEMKSVPLDDNFVKIKEINGISDKKSLKSEEGFLRGSVETIVPAPLKEEIKIEEKPIFEEKVFLVLGLNKNEIKNVLIEDFVEVYNNGYSFVIIREEEKDIPIKKEIIEVKTAKKLIKNVQDKNSELDYIPIEKSVSLYHHGWYGGRLAEVEDEKDGIDQRQILPQMNGTLSDIEQKRDVIGSVDKTLIKPKENQIVEPVELHVRISELKKKPIITDDNEKKKLKQLSFPTTFPVKETKFEERTLGEDQLQSIYAKAASFRDERLPVAATQRMRRPMVMKSEDLSIDSKPKPLPRTQYTSQYSDQLYKYSSPGSIRRPVGASPRGWTSVTEATTITFAKRHSFDRTTEEGKVQHVVEDIIVYRHGGGGSAGPVRRMLPPGLPKAPATKKNILPSSYLDERYHNISQRYNYYRSRSQDQEQRGQRKHDKWLQTDPEELMELNNVPFEHTSRSVGRTTTTEKRSHHLRTYRSYSSHLYDRHAYARDYSSPRRSCDASPETFAYRTERSTHSLGRLNDDSPMRSGFPRATTAPIATQTPPLQQRRTFMNYESSINRQQVPDQSPRMQKQLIAQRSNIEETPLSVYSQNGIDETRTTIQHSKTLPLETRILPPGIHTPPPPLPHFSTINGGSHEIDEIKQEKQGGSRRTSRASLRQARQRIRNYCGVL</sequence>
<dbReference type="Proteomes" id="UP001497535">
    <property type="component" value="Unassembled WGS sequence"/>
</dbReference>
<evidence type="ECO:0000313" key="1">
    <source>
        <dbReference type="EMBL" id="CAK5054582.1"/>
    </source>
</evidence>
<keyword evidence="2" id="KW-1185">Reference proteome</keyword>
<organism evidence="1 2">
    <name type="scientific">Meloidogyne enterolobii</name>
    <name type="common">Root-knot nematode worm</name>
    <name type="synonym">Meloidogyne mayaguensis</name>
    <dbReference type="NCBI Taxonomy" id="390850"/>
    <lineage>
        <taxon>Eukaryota</taxon>
        <taxon>Metazoa</taxon>
        <taxon>Ecdysozoa</taxon>
        <taxon>Nematoda</taxon>
        <taxon>Chromadorea</taxon>
        <taxon>Rhabditida</taxon>
        <taxon>Tylenchina</taxon>
        <taxon>Tylenchomorpha</taxon>
        <taxon>Tylenchoidea</taxon>
        <taxon>Meloidogynidae</taxon>
        <taxon>Meloidogyninae</taxon>
        <taxon>Meloidogyne</taxon>
    </lineage>
</organism>
<reference evidence="1" key="1">
    <citation type="submission" date="2023-11" db="EMBL/GenBank/DDBJ databases">
        <authorList>
            <person name="Poullet M."/>
        </authorList>
    </citation>
    <scope>NUCLEOTIDE SEQUENCE</scope>
    <source>
        <strain evidence="1">E1834</strain>
    </source>
</reference>
<comment type="caution">
    <text evidence="1">The sequence shown here is derived from an EMBL/GenBank/DDBJ whole genome shotgun (WGS) entry which is preliminary data.</text>
</comment>
<gene>
    <name evidence="1" type="ORF">MENTE1834_LOCUS14450</name>
</gene>
<protein>
    <submittedName>
        <fullName evidence="1">Uncharacterized protein</fullName>
    </submittedName>
</protein>
<evidence type="ECO:0000313" key="2">
    <source>
        <dbReference type="Proteomes" id="UP001497535"/>
    </source>
</evidence>
<accession>A0ACB0YN34</accession>
<proteinExistence type="predicted"/>